<dbReference type="RefSeq" id="WP_188718882.1">
    <property type="nucleotide sequence ID" value="NZ_BAABBD010000001.1"/>
</dbReference>
<keyword evidence="3" id="KW-1185">Reference proteome</keyword>
<gene>
    <name evidence="2" type="ORF">GCM10010968_27060</name>
</gene>
<evidence type="ECO:0000256" key="1">
    <source>
        <dbReference type="SAM" id="Phobius"/>
    </source>
</evidence>
<organism evidence="2 3">
    <name type="scientific">Agrococcus terreus</name>
    <dbReference type="NCBI Taxonomy" id="574649"/>
    <lineage>
        <taxon>Bacteria</taxon>
        <taxon>Bacillati</taxon>
        <taxon>Actinomycetota</taxon>
        <taxon>Actinomycetes</taxon>
        <taxon>Micrococcales</taxon>
        <taxon>Microbacteriaceae</taxon>
        <taxon>Agrococcus</taxon>
    </lineage>
</organism>
<protein>
    <recommendedName>
        <fullName evidence="4">DUF2637 domain-containing protein</fullName>
    </recommendedName>
</protein>
<dbReference type="EMBL" id="BMLM01000004">
    <property type="protein sequence ID" value="GGN89918.1"/>
    <property type="molecule type" value="Genomic_DNA"/>
</dbReference>
<feature type="transmembrane region" description="Helical" evidence="1">
    <location>
        <begin position="165"/>
        <end position="189"/>
    </location>
</feature>
<feature type="transmembrane region" description="Helical" evidence="1">
    <location>
        <begin position="64"/>
        <end position="85"/>
    </location>
</feature>
<evidence type="ECO:0000313" key="2">
    <source>
        <dbReference type="EMBL" id="GGN89918.1"/>
    </source>
</evidence>
<sequence>MSLRYASAVEWAEEQSASATPRLGILEAYALQRHPDAVALAGDDGAAIAGMLRPRGAARRAGDVAGWAFGLALLAVAGAPLIGMATLMGDQWGIWRLPIEDSAPVAGVCFAIGAVVQLVALVAWLVRGRRRSPAWRWLSIGTAIVGVVAYAFGNGLASTAADDAWAAWSAPIVVAIVLAAVSAGLHLLLSRPAEPAPHPVVAAPAAPGDAGTLRDALAAIAPEDRAAALADRDAAIAVLERRGLIEAERAAEARRAPLGGLHALPA</sequence>
<feature type="transmembrane region" description="Helical" evidence="1">
    <location>
        <begin position="105"/>
        <end position="127"/>
    </location>
</feature>
<dbReference type="Proteomes" id="UP000626982">
    <property type="component" value="Unassembled WGS sequence"/>
</dbReference>
<evidence type="ECO:0000313" key="3">
    <source>
        <dbReference type="Proteomes" id="UP000626982"/>
    </source>
</evidence>
<keyword evidence="1" id="KW-0472">Membrane</keyword>
<keyword evidence="1" id="KW-1133">Transmembrane helix</keyword>
<feature type="transmembrane region" description="Helical" evidence="1">
    <location>
        <begin position="134"/>
        <end position="153"/>
    </location>
</feature>
<keyword evidence="1" id="KW-0812">Transmembrane</keyword>
<proteinExistence type="predicted"/>
<evidence type="ECO:0008006" key="4">
    <source>
        <dbReference type="Google" id="ProtNLM"/>
    </source>
</evidence>
<reference evidence="3" key="1">
    <citation type="journal article" date="2019" name="Int. J. Syst. Evol. Microbiol.">
        <title>The Global Catalogue of Microorganisms (GCM) 10K type strain sequencing project: providing services to taxonomists for standard genome sequencing and annotation.</title>
        <authorList>
            <consortium name="The Broad Institute Genomics Platform"/>
            <consortium name="The Broad Institute Genome Sequencing Center for Infectious Disease"/>
            <person name="Wu L."/>
            <person name="Ma J."/>
        </authorList>
    </citation>
    <scope>NUCLEOTIDE SEQUENCE [LARGE SCALE GENOMIC DNA]</scope>
    <source>
        <strain evidence="3">CGMCC 1.6960</strain>
    </source>
</reference>
<accession>A0ABQ2KS98</accession>
<name>A0ABQ2KS98_9MICO</name>
<comment type="caution">
    <text evidence="2">The sequence shown here is derived from an EMBL/GenBank/DDBJ whole genome shotgun (WGS) entry which is preliminary data.</text>
</comment>